<reference evidence="2 3" key="1">
    <citation type="submission" date="2020-05" db="EMBL/GenBank/DDBJ databases">
        <title>Whole genome sequencing and identification of novel metabolites from Paenibacillus alvei strain JR949.</title>
        <authorList>
            <person name="Rajendhran J."/>
            <person name="Sree Pranav P."/>
            <person name="Mahalakshmi B."/>
            <person name="Karthikeyan R."/>
        </authorList>
    </citation>
    <scope>NUCLEOTIDE SEQUENCE [LARGE SCALE GENOMIC DNA]</scope>
    <source>
        <strain evidence="2 3">JR949</strain>
    </source>
</reference>
<feature type="transmembrane region" description="Helical" evidence="1">
    <location>
        <begin position="70"/>
        <end position="99"/>
    </location>
</feature>
<proteinExistence type="predicted"/>
<dbReference type="RefSeq" id="WP_171418800.1">
    <property type="nucleotide sequence ID" value="NZ_JABFOR010000038.1"/>
</dbReference>
<feature type="transmembrane region" description="Helical" evidence="1">
    <location>
        <begin position="111"/>
        <end position="131"/>
    </location>
</feature>
<dbReference type="AlphaFoldDB" id="A0AAP7DJU4"/>
<evidence type="ECO:0000256" key="1">
    <source>
        <dbReference type="SAM" id="Phobius"/>
    </source>
</evidence>
<sequence length="141" mass="16778">MKQTETLANSDKTKIVQTNNTIWTLPKRWIHDWKKANSKDQVSMIRDVLTIFGIPSLTIMWPYLKKIDSINIVLWTLFIIFSLFSIMVYILLPSTALWLIHKYVRLKPVKIFLSVFIVLLALILLMPYSQFSRRVWEYLIF</sequence>
<keyword evidence="1" id="KW-0472">Membrane</keyword>
<evidence type="ECO:0000313" key="2">
    <source>
        <dbReference type="EMBL" id="NOJ73178.1"/>
    </source>
</evidence>
<gene>
    <name evidence="2" type="ORF">HMI46_21840</name>
</gene>
<dbReference type="Proteomes" id="UP000552038">
    <property type="component" value="Unassembled WGS sequence"/>
</dbReference>
<keyword evidence="1" id="KW-0812">Transmembrane</keyword>
<organism evidence="2 3">
    <name type="scientific">Paenibacillus alvei</name>
    <name type="common">Bacillus alvei</name>
    <dbReference type="NCBI Taxonomy" id="44250"/>
    <lineage>
        <taxon>Bacteria</taxon>
        <taxon>Bacillati</taxon>
        <taxon>Bacillota</taxon>
        <taxon>Bacilli</taxon>
        <taxon>Bacillales</taxon>
        <taxon>Paenibacillaceae</taxon>
        <taxon>Paenibacillus</taxon>
    </lineage>
</organism>
<comment type="caution">
    <text evidence="2">The sequence shown here is derived from an EMBL/GenBank/DDBJ whole genome shotgun (WGS) entry which is preliminary data.</text>
</comment>
<name>A0AAP7DJU4_PAEAL</name>
<dbReference type="EMBL" id="JABFOR010000038">
    <property type="protein sequence ID" value="NOJ73178.1"/>
    <property type="molecule type" value="Genomic_DNA"/>
</dbReference>
<feature type="transmembrane region" description="Helical" evidence="1">
    <location>
        <begin position="44"/>
        <end position="64"/>
    </location>
</feature>
<evidence type="ECO:0000313" key="3">
    <source>
        <dbReference type="Proteomes" id="UP000552038"/>
    </source>
</evidence>
<keyword evidence="1" id="KW-1133">Transmembrane helix</keyword>
<accession>A0AAP7DJU4</accession>
<protein>
    <submittedName>
        <fullName evidence="2">Uncharacterized protein</fullName>
    </submittedName>
</protein>